<protein>
    <submittedName>
        <fullName evidence="1">Uncharacterized protein</fullName>
    </submittedName>
</protein>
<proteinExistence type="predicted"/>
<name>A0AAN7H9U6_9PEZI</name>
<dbReference type="Proteomes" id="UP001303760">
    <property type="component" value="Unassembled WGS sequence"/>
</dbReference>
<evidence type="ECO:0000313" key="1">
    <source>
        <dbReference type="EMBL" id="KAK4233300.1"/>
    </source>
</evidence>
<organism evidence="1 2">
    <name type="scientific">Achaetomium macrosporum</name>
    <dbReference type="NCBI Taxonomy" id="79813"/>
    <lineage>
        <taxon>Eukaryota</taxon>
        <taxon>Fungi</taxon>
        <taxon>Dikarya</taxon>
        <taxon>Ascomycota</taxon>
        <taxon>Pezizomycotina</taxon>
        <taxon>Sordariomycetes</taxon>
        <taxon>Sordariomycetidae</taxon>
        <taxon>Sordariales</taxon>
        <taxon>Chaetomiaceae</taxon>
        <taxon>Achaetomium</taxon>
    </lineage>
</organism>
<gene>
    <name evidence="1" type="ORF">C8A03DRAFT_38995</name>
</gene>
<comment type="caution">
    <text evidence="1">The sequence shown here is derived from an EMBL/GenBank/DDBJ whole genome shotgun (WGS) entry which is preliminary data.</text>
</comment>
<evidence type="ECO:0000313" key="2">
    <source>
        <dbReference type="Proteomes" id="UP001303760"/>
    </source>
</evidence>
<dbReference type="AlphaFoldDB" id="A0AAN7H9U6"/>
<reference evidence="1" key="2">
    <citation type="submission" date="2023-05" db="EMBL/GenBank/DDBJ databases">
        <authorList>
            <consortium name="Lawrence Berkeley National Laboratory"/>
            <person name="Steindorff A."/>
            <person name="Hensen N."/>
            <person name="Bonometti L."/>
            <person name="Westerberg I."/>
            <person name="Brannstrom I.O."/>
            <person name="Guillou S."/>
            <person name="Cros-Aarteil S."/>
            <person name="Calhoun S."/>
            <person name="Haridas S."/>
            <person name="Kuo A."/>
            <person name="Mondo S."/>
            <person name="Pangilinan J."/>
            <person name="Riley R."/>
            <person name="Labutti K."/>
            <person name="Andreopoulos B."/>
            <person name="Lipzen A."/>
            <person name="Chen C."/>
            <person name="Yanf M."/>
            <person name="Daum C."/>
            <person name="Ng V."/>
            <person name="Clum A."/>
            <person name="Ohm R."/>
            <person name="Martin F."/>
            <person name="Silar P."/>
            <person name="Natvig D."/>
            <person name="Lalanne C."/>
            <person name="Gautier V."/>
            <person name="Ament-Velasquez S.L."/>
            <person name="Kruys A."/>
            <person name="Hutchinson M.I."/>
            <person name="Powell A.J."/>
            <person name="Barry K."/>
            <person name="Miller A.N."/>
            <person name="Grigoriev I.V."/>
            <person name="Debuchy R."/>
            <person name="Gladieux P."/>
            <person name="Thoren M.H."/>
            <person name="Johannesson H."/>
        </authorList>
    </citation>
    <scope>NUCLEOTIDE SEQUENCE</scope>
    <source>
        <strain evidence="1">CBS 532.94</strain>
    </source>
</reference>
<accession>A0AAN7H9U6</accession>
<reference evidence="1" key="1">
    <citation type="journal article" date="2023" name="Mol. Phylogenet. Evol.">
        <title>Genome-scale phylogeny and comparative genomics of the fungal order Sordariales.</title>
        <authorList>
            <person name="Hensen N."/>
            <person name="Bonometti L."/>
            <person name="Westerberg I."/>
            <person name="Brannstrom I.O."/>
            <person name="Guillou S."/>
            <person name="Cros-Aarteil S."/>
            <person name="Calhoun S."/>
            <person name="Haridas S."/>
            <person name="Kuo A."/>
            <person name="Mondo S."/>
            <person name="Pangilinan J."/>
            <person name="Riley R."/>
            <person name="LaButti K."/>
            <person name="Andreopoulos B."/>
            <person name="Lipzen A."/>
            <person name="Chen C."/>
            <person name="Yan M."/>
            <person name="Daum C."/>
            <person name="Ng V."/>
            <person name="Clum A."/>
            <person name="Steindorff A."/>
            <person name="Ohm R.A."/>
            <person name="Martin F."/>
            <person name="Silar P."/>
            <person name="Natvig D.O."/>
            <person name="Lalanne C."/>
            <person name="Gautier V."/>
            <person name="Ament-Velasquez S.L."/>
            <person name="Kruys A."/>
            <person name="Hutchinson M.I."/>
            <person name="Powell A.J."/>
            <person name="Barry K."/>
            <person name="Miller A.N."/>
            <person name="Grigoriev I.V."/>
            <person name="Debuchy R."/>
            <person name="Gladieux P."/>
            <person name="Hiltunen Thoren M."/>
            <person name="Johannesson H."/>
        </authorList>
    </citation>
    <scope>NUCLEOTIDE SEQUENCE</scope>
    <source>
        <strain evidence="1">CBS 532.94</strain>
    </source>
</reference>
<sequence length="206" mass="22602">MDMIDCLKPGETVAVAVEFQVSELVEELTTGSMYISPSYGYNPSTRFLLVANASTPNTFVQQIIHFIQSGLRLPVDQQDGHPPRQHHELLPDGTREPWELMDVAHVFTLAREGTGFLVVAPSNMTSLRGFAHLLAMPGKDALESVSSDESTTTVMSAAAYAQLRQKHEDRRTRLASDISFTQDRLRRMVTKEPGPDAPAAACGCGE</sequence>
<dbReference type="EMBL" id="MU860594">
    <property type="protein sequence ID" value="KAK4233300.1"/>
    <property type="molecule type" value="Genomic_DNA"/>
</dbReference>
<keyword evidence="2" id="KW-1185">Reference proteome</keyword>